<accession>A0A6J0P7W5</accession>
<evidence type="ECO:0000256" key="2">
    <source>
        <dbReference type="SAM" id="Phobius"/>
    </source>
</evidence>
<keyword evidence="2" id="KW-1133">Transmembrane helix</keyword>
<evidence type="ECO:0000256" key="1">
    <source>
        <dbReference type="SAM" id="MobiDB-lite"/>
    </source>
</evidence>
<feature type="compositionally biased region" description="Basic and acidic residues" evidence="1">
    <location>
        <begin position="131"/>
        <end position="140"/>
    </location>
</feature>
<reference evidence="4" key="2">
    <citation type="submission" date="2025-08" db="UniProtKB">
        <authorList>
            <consortium name="RefSeq"/>
        </authorList>
    </citation>
    <scope>IDENTIFICATION</scope>
    <source>
        <tissue evidence="4">Leaf</tissue>
    </source>
</reference>
<name>A0A6J0P7W5_RAPSA</name>
<dbReference type="PANTHER" id="PTHR34947">
    <property type="entry name" value="TRANSMEMBRANE PROTEIN"/>
    <property type="match status" value="1"/>
</dbReference>
<keyword evidence="3" id="KW-1185">Reference proteome</keyword>
<dbReference type="GeneID" id="108863227"/>
<dbReference type="KEGG" id="rsz:108863227"/>
<reference evidence="3" key="1">
    <citation type="journal article" date="2019" name="Database">
        <title>The radish genome database (RadishGD): an integrated information resource for radish genomics.</title>
        <authorList>
            <person name="Yu H.J."/>
            <person name="Baek S."/>
            <person name="Lee Y.J."/>
            <person name="Cho A."/>
            <person name="Mun J.H."/>
        </authorList>
    </citation>
    <scope>NUCLEOTIDE SEQUENCE [LARGE SCALE GENOMIC DNA]</scope>
    <source>
        <strain evidence="3">cv. WK10039</strain>
    </source>
</reference>
<dbReference type="RefSeq" id="XP_018493082.1">
    <property type="nucleotide sequence ID" value="XM_018637580.2"/>
</dbReference>
<dbReference type="Proteomes" id="UP000504610">
    <property type="component" value="Chromosome 5"/>
</dbReference>
<sequence length="205" mass="24459">MDQIQPDFLKKLTKFVVISIWVSSLLITHNCYLYRFTIQLVTHAVDKNYMFLLCNALLAFVAKCIATSKPLEEGWSKTEKTFDYRDFESYDAILELEYYPVHEKETYSFLAQETRTNDQETEEEKEDEETKEEKKDQETKEEYDEPLTDNGDLEEECDIHEGFKEEDQDNVGVVTEEEMNKRFDEFIRKMKEELRIEAKRQLIVV</sequence>
<evidence type="ECO:0000313" key="3">
    <source>
        <dbReference type="Proteomes" id="UP000504610"/>
    </source>
</evidence>
<dbReference type="OrthoDB" id="1303733at2759"/>
<keyword evidence="2" id="KW-0812">Transmembrane</keyword>
<proteinExistence type="predicted"/>
<keyword evidence="2" id="KW-0472">Membrane</keyword>
<feature type="compositionally biased region" description="Acidic residues" evidence="1">
    <location>
        <begin position="141"/>
        <end position="158"/>
    </location>
</feature>
<dbReference type="PANTHER" id="PTHR34947:SF2">
    <property type="entry name" value="TRANSMEMBRANE PROTEIN"/>
    <property type="match status" value="1"/>
</dbReference>
<gene>
    <name evidence="4" type="primary">LOC108863227</name>
</gene>
<feature type="transmembrane region" description="Helical" evidence="2">
    <location>
        <begin position="12"/>
        <end position="29"/>
    </location>
</feature>
<protein>
    <submittedName>
        <fullName evidence="4">Uncharacterized protein LOC108863227</fullName>
    </submittedName>
</protein>
<feature type="region of interest" description="Disordered" evidence="1">
    <location>
        <begin position="110"/>
        <end position="176"/>
    </location>
</feature>
<feature type="compositionally biased region" description="Acidic residues" evidence="1">
    <location>
        <begin position="119"/>
        <end position="130"/>
    </location>
</feature>
<evidence type="ECO:0000313" key="4">
    <source>
        <dbReference type="RefSeq" id="XP_018493082.1"/>
    </source>
</evidence>
<dbReference type="AlphaFoldDB" id="A0A6J0P7W5"/>
<organism evidence="3 4">
    <name type="scientific">Raphanus sativus</name>
    <name type="common">Radish</name>
    <name type="synonym">Raphanus raphanistrum var. sativus</name>
    <dbReference type="NCBI Taxonomy" id="3726"/>
    <lineage>
        <taxon>Eukaryota</taxon>
        <taxon>Viridiplantae</taxon>
        <taxon>Streptophyta</taxon>
        <taxon>Embryophyta</taxon>
        <taxon>Tracheophyta</taxon>
        <taxon>Spermatophyta</taxon>
        <taxon>Magnoliopsida</taxon>
        <taxon>eudicotyledons</taxon>
        <taxon>Gunneridae</taxon>
        <taxon>Pentapetalae</taxon>
        <taxon>rosids</taxon>
        <taxon>malvids</taxon>
        <taxon>Brassicales</taxon>
        <taxon>Brassicaceae</taxon>
        <taxon>Brassiceae</taxon>
        <taxon>Raphanus</taxon>
    </lineage>
</organism>